<reference evidence="1 2" key="1">
    <citation type="journal article" date="2010" name="Stand. Genomic Sci.">
        <title>Complete genome sequence of Meiothermus silvanus type strain (VI-R2).</title>
        <authorList>
            <person name="Sikorski J."/>
            <person name="Tindall B.J."/>
            <person name="Lowry S."/>
            <person name="Lucas S."/>
            <person name="Nolan M."/>
            <person name="Copeland A."/>
            <person name="Glavina Del Rio T."/>
            <person name="Tice H."/>
            <person name="Cheng J.F."/>
            <person name="Han C."/>
            <person name="Pitluck S."/>
            <person name="Liolios K."/>
            <person name="Ivanova N."/>
            <person name="Mavromatis K."/>
            <person name="Mikhailova N."/>
            <person name="Pati A."/>
            <person name="Goodwin L."/>
            <person name="Chen A."/>
            <person name="Palaniappan K."/>
            <person name="Land M."/>
            <person name="Hauser L."/>
            <person name="Chang Y.J."/>
            <person name="Jeffries C.D."/>
            <person name="Rohde M."/>
            <person name="Goker M."/>
            <person name="Woyke T."/>
            <person name="Bristow J."/>
            <person name="Eisen J.A."/>
            <person name="Markowitz V."/>
            <person name="Hugenholtz P."/>
            <person name="Kyrpides N.C."/>
            <person name="Klenk H.P."/>
            <person name="Lapidus A."/>
        </authorList>
    </citation>
    <scope>NUCLEOTIDE SEQUENCE [LARGE SCALE GENOMIC DNA]</scope>
    <source>
        <strain evidence="2">ATCC 700542 / DSM 9946 / VI-R2</strain>
    </source>
</reference>
<name>D7BF21_ALLS1</name>
<keyword evidence="2" id="KW-1185">Reference proteome</keyword>
<accession>D7BF21</accession>
<gene>
    <name evidence="1" type="ordered locus">Mesil_1483</name>
</gene>
<dbReference type="KEGG" id="msv:Mesil_1483"/>
<evidence type="ECO:0000313" key="1">
    <source>
        <dbReference type="EMBL" id="ADH63374.1"/>
    </source>
</evidence>
<sequence length="46" mass="5272">MVKLRTSYWSIFLVESMARPGPEPVYGRMCVSPPDNLAVFRKEEAL</sequence>
<evidence type="ECO:0000313" key="2">
    <source>
        <dbReference type="Proteomes" id="UP000001916"/>
    </source>
</evidence>
<proteinExistence type="predicted"/>
<dbReference type="EMBL" id="CP002042">
    <property type="protein sequence ID" value="ADH63374.1"/>
    <property type="molecule type" value="Genomic_DNA"/>
</dbReference>
<dbReference type="Proteomes" id="UP000001916">
    <property type="component" value="Chromosome"/>
</dbReference>
<organism evidence="1 2">
    <name type="scientific">Allomeiothermus silvanus (strain ATCC 700542 / DSM 9946 / NBRC 106475 / NCIMB 13440 / VI-R2)</name>
    <name type="common">Thermus silvanus</name>
    <dbReference type="NCBI Taxonomy" id="526227"/>
    <lineage>
        <taxon>Bacteria</taxon>
        <taxon>Thermotogati</taxon>
        <taxon>Deinococcota</taxon>
        <taxon>Deinococci</taxon>
        <taxon>Thermales</taxon>
        <taxon>Thermaceae</taxon>
        <taxon>Allomeiothermus</taxon>
    </lineage>
</organism>
<protein>
    <submittedName>
        <fullName evidence="1">Uncharacterized protein</fullName>
    </submittedName>
</protein>
<dbReference type="HOGENOM" id="CLU_3185618_0_0_0"/>
<dbReference type="AlphaFoldDB" id="D7BF21"/>